<comment type="caution">
    <text evidence="3">The sequence shown here is derived from an EMBL/GenBank/DDBJ whole genome shotgun (WGS) entry which is preliminary data.</text>
</comment>
<evidence type="ECO:0000259" key="2">
    <source>
        <dbReference type="Pfam" id="PF25289"/>
    </source>
</evidence>
<feature type="region of interest" description="Disordered" evidence="1">
    <location>
        <begin position="551"/>
        <end position="632"/>
    </location>
</feature>
<feature type="region of interest" description="Disordered" evidence="1">
    <location>
        <begin position="252"/>
        <end position="275"/>
    </location>
</feature>
<accession>S8C419</accession>
<dbReference type="Proteomes" id="UP000015100">
    <property type="component" value="Unassembled WGS sequence"/>
</dbReference>
<dbReference type="HOGENOM" id="CLU_338589_0_0_1"/>
<dbReference type="AlphaFoldDB" id="S8C419"/>
<proteinExistence type="predicted"/>
<evidence type="ECO:0000256" key="1">
    <source>
        <dbReference type="SAM" id="MobiDB-lite"/>
    </source>
</evidence>
<gene>
    <name evidence="3" type="ORF">H072_3596</name>
</gene>
<dbReference type="OrthoDB" id="5354458at2759"/>
<feature type="region of interest" description="Disordered" evidence="1">
    <location>
        <begin position="352"/>
        <end position="379"/>
    </location>
</feature>
<feature type="compositionally biased region" description="Polar residues" evidence="1">
    <location>
        <begin position="651"/>
        <end position="664"/>
    </location>
</feature>
<feature type="compositionally biased region" description="Polar residues" evidence="1">
    <location>
        <begin position="589"/>
        <end position="632"/>
    </location>
</feature>
<dbReference type="Pfam" id="PF25289">
    <property type="entry name" value="DUF7877"/>
    <property type="match status" value="1"/>
</dbReference>
<feature type="domain" description="DUF7877" evidence="2">
    <location>
        <begin position="120"/>
        <end position="209"/>
    </location>
</feature>
<organism evidence="3 4">
    <name type="scientific">Dactylellina haptotyla (strain CBS 200.50)</name>
    <name type="common">Nematode-trapping fungus</name>
    <name type="synonym">Monacrosporium haptotylum</name>
    <dbReference type="NCBI Taxonomy" id="1284197"/>
    <lineage>
        <taxon>Eukaryota</taxon>
        <taxon>Fungi</taxon>
        <taxon>Dikarya</taxon>
        <taxon>Ascomycota</taxon>
        <taxon>Pezizomycotina</taxon>
        <taxon>Orbiliomycetes</taxon>
        <taxon>Orbiliales</taxon>
        <taxon>Orbiliaceae</taxon>
        <taxon>Dactylellina</taxon>
    </lineage>
</organism>
<feature type="compositionally biased region" description="Acidic residues" evidence="1">
    <location>
        <begin position="255"/>
        <end position="273"/>
    </location>
</feature>
<feature type="compositionally biased region" description="Basic and acidic residues" evidence="1">
    <location>
        <begin position="364"/>
        <end position="377"/>
    </location>
</feature>
<feature type="region of interest" description="Disordered" evidence="1">
    <location>
        <begin position="1"/>
        <end position="54"/>
    </location>
</feature>
<keyword evidence="4" id="KW-1185">Reference proteome</keyword>
<dbReference type="EMBL" id="AQGS01000114">
    <property type="protein sequence ID" value="EPS42432.1"/>
    <property type="molecule type" value="Genomic_DNA"/>
</dbReference>
<dbReference type="OMA" id="EINAHEA"/>
<feature type="region of interest" description="Disordered" evidence="1">
    <location>
        <begin position="644"/>
        <end position="664"/>
    </location>
</feature>
<dbReference type="InterPro" id="IPR057199">
    <property type="entry name" value="DUF7877"/>
</dbReference>
<name>S8C419_DACHA</name>
<evidence type="ECO:0000313" key="4">
    <source>
        <dbReference type="Proteomes" id="UP000015100"/>
    </source>
</evidence>
<sequence>MNGFGGLPSAAVAPTPTLLPTASGSSSSSSSFNSNSTPNPAPNHAPVGAAVAPSPFAPATASLKQQPLVNAPNVFPYAGHDTTSITGKRKRADSSPVKEPQNVSLLPAAQKLQLLADFRKGFLNKLLTHDAGISLLDKPISREINAHEAKKSKTLTNPDGLQTLRQRLSSDTYTSLRKLRMDIDCVVAEALEALGAAPGIAPEDEMKDDDAAPINGNAAEVAEKTAKIRSFGQLAGNMITDAVKQYADLDRVEDQDTPEADSEGPSDEADEQEPPYKLAVSLKVNNKTYYSSLLSPKAKTKKPNADDMDIDDGPDEGYISSYGISAVDLPPGAELVKIYEADSSMARDVKIKDVVPQHNKTSQNRHEKRESERRTRDSGLQTAHWIDNGPFGSFLPSSDNGYSIVPEGQKSWYWYSQYGEQELARVRSGVRSDEEEEKAFKELVDNYEQMPIDPALFESETDDQKTLREINDLLCKLHLQQNTRLAKHNHPTQPSKPDQAETKTYEEVLDRLAKLIAQLDPGVCDRLDKLIADLNPGTSNIPLTSFAMPGSMQNPEKAPQPQAPMPTPAPNFTTTTTRVSYAPPYSGDGTFTPNARIVSSRSSGHNQYTNRSTFSHQQYPQPQTPVRQQYPPNSSYFPNQAPYTGHHRQSIPATPQYSATGYTNSPFSRSNTTTVPRMAAASGQQVYVHGSSTPTFQAPAIRQTNFITQQTSHGPVQVQTGRRVSLAPQVAQPQPQQHRPPSAQGFAAPYTPGHAQYTGIAQQTQQQMLRNQQQPQQFHGPQTPTPAQFAMFQQQQQQHVRAIQPGQTRVAFPNGYNPGNVRIVQGPPGTPGTPGQPTSR</sequence>
<feature type="region of interest" description="Disordered" evidence="1">
    <location>
        <begin position="813"/>
        <end position="840"/>
    </location>
</feature>
<feature type="compositionally biased region" description="Low complexity" evidence="1">
    <location>
        <begin position="7"/>
        <end position="46"/>
    </location>
</feature>
<reference evidence="4" key="2">
    <citation type="submission" date="2013-04" db="EMBL/GenBank/DDBJ databases">
        <title>Genomic mechanisms accounting for the adaptation to parasitism in nematode-trapping fungi.</title>
        <authorList>
            <person name="Ahren D.G."/>
        </authorList>
    </citation>
    <scope>NUCLEOTIDE SEQUENCE [LARGE SCALE GENOMIC DNA]</scope>
    <source>
        <strain evidence="4">CBS 200.50</strain>
    </source>
</reference>
<evidence type="ECO:0000313" key="3">
    <source>
        <dbReference type="EMBL" id="EPS42432.1"/>
    </source>
</evidence>
<protein>
    <recommendedName>
        <fullName evidence="2">DUF7877 domain-containing protein</fullName>
    </recommendedName>
</protein>
<dbReference type="STRING" id="1284197.S8C419"/>
<feature type="region of interest" description="Disordered" evidence="1">
    <location>
        <begin position="74"/>
        <end position="99"/>
    </location>
</feature>
<reference evidence="3 4" key="1">
    <citation type="journal article" date="2013" name="PLoS Genet.">
        <title>Genomic mechanisms accounting for the adaptation to parasitism in nematode-trapping fungi.</title>
        <authorList>
            <person name="Meerupati T."/>
            <person name="Andersson K.M."/>
            <person name="Friman E."/>
            <person name="Kumar D."/>
            <person name="Tunlid A."/>
            <person name="Ahren D."/>
        </authorList>
    </citation>
    <scope>NUCLEOTIDE SEQUENCE [LARGE SCALE GENOMIC DNA]</scope>
    <source>
        <strain evidence="3 4">CBS 200.50</strain>
    </source>
</reference>